<organism evidence="12 13">
    <name type="scientific">Pythium insidiosum</name>
    <name type="common">Pythiosis disease agent</name>
    <dbReference type="NCBI Taxonomy" id="114742"/>
    <lineage>
        <taxon>Eukaryota</taxon>
        <taxon>Sar</taxon>
        <taxon>Stramenopiles</taxon>
        <taxon>Oomycota</taxon>
        <taxon>Peronosporomycetes</taxon>
        <taxon>Pythiales</taxon>
        <taxon>Pythiaceae</taxon>
        <taxon>Pythium</taxon>
    </lineage>
</organism>
<evidence type="ECO:0000256" key="2">
    <source>
        <dbReference type="ARBA" id="ARBA00004286"/>
    </source>
</evidence>
<feature type="compositionally biased region" description="Polar residues" evidence="8">
    <location>
        <begin position="53"/>
        <end position="62"/>
    </location>
</feature>
<keyword evidence="6" id="KW-0949">S-adenosyl-L-methionine</keyword>
<proteinExistence type="predicted"/>
<dbReference type="PANTHER" id="PTHR22884">
    <property type="entry name" value="SET DOMAIN PROTEINS"/>
    <property type="match status" value="1"/>
</dbReference>
<feature type="domain" description="Post-SET" evidence="10">
    <location>
        <begin position="284"/>
        <end position="300"/>
    </location>
</feature>
<sequence>MDNAVVPEALHAAPALKPEPAAAALDPAGDAAVAPRAELWDQPHHSHAGSRPSEPSQSSRALTQKERERLLRESRATGERSIEMALAEAQLIKENVYVQRKKRRLEEEEIPVCSCTPPLEYGVMGCVENCLNRVALIECLPGHCPCGDRCDNQRIQRGRMPATKLIDCGRKGLGLKTLESIRAGDFVAEYTGEIVTEQEYHLRRLRYHNEKHRYMMVLSGGEVIDATRMGGLARFINHSCEPNCGVEKWDVDGEERCGIFALRDIMPGEELSFDYKFESFSRLEITQCLCGSPNCRGLIGANNRVTKKPSRSAFKSKPDMYNSGKRKPFDPILASASKGTTSRRTADSTLDRIQRVLSGQRVLTKKEAAFVLQRRVLLRRNLTRHVQSNLRLLCLEPHFLLTDGRLGDVPPTISLRELPTYPARLELADRDARAARLEAEAARLRTRMDS</sequence>
<gene>
    <name evidence="12" type="ORF">P43SY_004857</name>
</gene>
<dbReference type="InterPro" id="IPR003616">
    <property type="entry name" value="Post-SET_dom"/>
</dbReference>
<dbReference type="InterPro" id="IPR050777">
    <property type="entry name" value="SET2_Histone-Lys_MeTrsfase"/>
</dbReference>
<reference evidence="12" key="1">
    <citation type="submission" date="2021-12" db="EMBL/GenBank/DDBJ databases">
        <title>Prjna785345.</title>
        <authorList>
            <person name="Rujirawat T."/>
            <person name="Krajaejun T."/>
        </authorList>
    </citation>
    <scope>NUCLEOTIDE SEQUENCE</scope>
    <source>
        <strain evidence="12">Pi057C3</strain>
    </source>
</reference>
<dbReference type="Pfam" id="PF00856">
    <property type="entry name" value="SET"/>
    <property type="match status" value="1"/>
</dbReference>
<keyword evidence="13" id="KW-1185">Reference proteome</keyword>
<evidence type="ECO:0000259" key="10">
    <source>
        <dbReference type="PROSITE" id="PS50868"/>
    </source>
</evidence>
<protein>
    <recommendedName>
        <fullName evidence="14">Histone-lysine N-methyltransferase</fullName>
    </recommendedName>
</protein>
<evidence type="ECO:0000256" key="1">
    <source>
        <dbReference type="ARBA" id="ARBA00004123"/>
    </source>
</evidence>
<dbReference type="GO" id="GO:0032259">
    <property type="term" value="P:methylation"/>
    <property type="evidence" value="ECO:0007669"/>
    <property type="project" value="UniProtKB-KW"/>
</dbReference>
<feature type="domain" description="SET" evidence="9">
    <location>
        <begin position="153"/>
        <end position="276"/>
    </location>
</feature>
<dbReference type="GO" id="GO:0005634">
    <property type="term" value="C:nucleus"/>
    <property type="evidence" value="ECO:0007669"/>
    <property type="project" value="UniProtKB-SubCell"/>
</dbReference>
<keyword evidence="5" id="KW-0808">Transferase</keyword>
<evidence type="ECO:0000256" key="8">
    <source>
        <dbReference type="SAM" id="MobiDB-lite"/>
    </source>
</evidence>
<dbReference type="SMART" id="SM00317">
    <property type="entry name" value="SET"/>
    <property type="match status" value="1"/>
</dbReference>
<evidence type="ECO:0000256" key="4">
    <source>
        <dbReference type="ARBA" id="ARBA00022603"/>
    </source>
</evidence>
<dbReference type="InterPro" id="IPR046341">
    <property type="entry name" value="SET_dom_sf"/>
</dbReference>
<dbReference type="InterPro" id="IPR001214">
    <property type="entry name" value="SET_dom"/>
</dbReference>
<dbReference type="SMART" id="SM00508">
    <property type="entry name" value="PostSET"/>
    <property type="match status" value="1"/>
</dbReference>
<evidence type="ECO:0008006" key="14">
    <source>
        <dbReference type="Google" id="ProtNLM"/>
    </source>
</evidence>
<feature type="region of interest" description="Disordered" evidence="8">
    <location>
        <begin position="1"/>
        <end position="76"/>
    </location>
</feature>
<dbReference type="GO" id="GO:0005694">
    <property type="term" value="C:chromosome"/>
    <property type="evidence" value="ECO:0007669"/>
    <property type="project" value="UniProtKB-SubCell"/>
</dbReference>
<dbReference type="SUPFAM" id="SSF82199">
    <property type="entry name" value="SET domain"/>
    <property type="match status" value="1"/>
</dbReference>
<dbReference type="PROSITE" id="PS50280">
    <property type="entry name" value="SET"/>
    <property type="match status" value="1"/>
</dbReference>
<dbReference type="EMBL" id="JAKCXM010000262">
    <property type="protein sequence ID" value="KAJ0397202.1"/>
    <property type="molecule type" value="Genomic_DNA"/>
</dbReference>
<dbReference type="SMART" id="SM00570">
    <property type="entry name" value="AWS"/>
    <property type="match status" value="1"/>
</dbReference>
<evidence type="ECO:0000256" key="3">
    <source>
        <dbReference type="ARBA" id="ARBA00022454"/>
    </source>
</evidence>
<accession>A0AAD5Q4M2</accession>
<keyword evidence="3" id="KW-0158">Chromosome</keyword>
<feature type="domain" description="AWS" evidence="11">
    <location>
        <begin position="108"/>
        <end position="159"/>
    </location>
</feature>
<evidence type="ECO:0000313" key="12">
    <source>
        <dbReference type="EMBL" id="KAJ0397202.1"/>
    </source>
</evidence>
<dbReference type="PROSITE" id="PS50868">
    <property type="entry name" value="POST_SET"/>
    <property type="match status" value="1"/>
</dbReference>
<evidence type="ECO:0000313" key="13">
    <source>
        <dbReference type="Proteomes" id="UP001209570"/>
    </source>
</evidence>
<dbReference type="Gene3D" id="2.170.270.10">
    <property type="entry name" value="SET domain"/>
    <property type="match status" value="1"/>
</dbReference>
<feature type="compositionally biased region" description="Low complexity" evidence="8">
    <location>
        <begin position="7"/>
        <end position="35"/>
    </location>
</feature>
<dbReference type="InterPro" id="IPR006560">
    <property type="entry name" value="AWS_dom"/>
</dbReference>
<evidence type="ECO:0000259" key="11">
    <source>
        <dbReference type="PROSITE" id="PS51215"/>
    </source>
</evidence>
<evidence type="ECO:0000256" key="5">
    <source>
        <dbReference type="ARBA" id="ARBA00022679"/>
    </source>
</evidence>
<evidence type="ECO:0000256" key="6">
    <source>
        <dbReference type="ARBA" id="ARBA00022691"/>
    </source>
</evidence>
<dbReference type="Proteomes" id="UP001209570">
    <property type="component" value="Unassembled WGS sequence"/>
</dbReference>
<evidence type="ECO:0000259" key="9">
    <source>
        <dbReference type="PROSITE" id="PS50280"/>
    </source>
</evidence>
<dbReference type="Pfam" id="PF17907">
    <property type="entry name" value="AWS"/>
    <property type="match status" value="1"/>
</dbReference>
<dbReference type="PROSITE" id="PS51215">
    <property type="entry name" value="AWS"/>
    <property type="match status" value="1"/>
</dbReference>
<comment type="caution">
    <text evidence="12">The sequence shown here is derived from an EMBL/GenBank/DDBJ whole genome shotgun (WGS) entry which is preliminary data.</text>
</comment>
<keyword evidence="4" id="KW-0489">Methyltransferase</keyword>
<feature type="compositionally biased region" description="Basic and acidic residues" evidence="8">
    <location>
        <begin position="63"/>
        <end position="76"/>
    </location>
</feature>
<comment type="subcellular location">
    <subcellularLocation>
        <location evidence="2">Chromosome</location>
    </subcellularLocation>
    <subcellularLocation>
        <location evidence="1">Nucleus</location>
    </subcellularLocation>
</comment>
<dbReference type="GO" id="GO:0042054">
    <property type="term" value="F:histone methyltransferase activity"/>
    <property type="evidence" value="ECO:0007669"/>
    <property type="project" value="InterPro"/>
</dbReference>
<dbReference type="AlphaFoldDB" id="A0AAD5Q4M2"/>
<name>A0AAD5Q4M2_PYTIN</name>
<keyword evidence="7" id="KW-0539">Nucleus</keyword>
<evidence type="ECO:0000256" key="7">
    <source>
        <dbReference type="ARBA" id="ARBA00023242"/>
    </source>
</evidence>